<sequence>MAYETDPTGIIFAVFSFLSFLVLIPPLVYHSINKNIPAISLIAWFIYKNIVGFINVLIWSGNNFHSVTQAPGYCDVTVRITSASNLGQLCATTCLIFNLYMVISAKSYKFLNVESKTKKTINVLMCWLNPVLVMGLSILAQASRYAIVRYRGCIPVYSYGFVSILLSSLWNVIWIIVAFIFATLTIVEYIKKRKDLNDLLKCSNSGLNTRKFARLIVFSLLIIVVLSPVVLIGFCSDLANAGSSMSRNAIPLTSPRWQKIVYVDEGSMSIVQKSIDIALSFCAFFLFGLGSEALKMYRRIFISVGLVKEQRFVQSVEEIQDFAKHSSLETTEDDEYHDYTPDDFNHYVVSVKNEKPNFVLPILRVQGSEKGSNYGLRSYESNPFQKH</sequence>
<name>A0AAX4H6G0_9ASCO</name>
<feature type="transmembrane region" description="Helical" evidence="10">
    <location>
        <begin position="124"/>
        <end position="148"/>
    </location>
</feature>
<dbReference type="AlphaFoldDB" id="A0AAX4H6G0"/>
<dbReference type="Proteomes" id="UP001338582">
    <property type="component" value="Chromosome 1"/>
</dbReference>
<accession>A0AAX4H6G0</accession>
<evidence type="ECO:0008006" key="13">
    <source>
        <dbReference type="Google" id="ProtNLM"/>
    </source>
</evidence>
<comment type="similarity">
    <text evidence="2">Belongs to the G-protein coupled receptor 4 family.</text>
</comment>
<protein>
    <recommendedName>
        <fullName evidence="13">Pheromone a factor receptor</fullName>
    </recommendedName>
</protein>
<evidence type="ECO:0000256" key="8">
    <source>
        <dbReference type="ARBA" id="ARBA00023170"/>
    </source>
</evidence>
<feature type="transmembrane region" description="Helical" evidence="10">
    <location>
        <begin position="168"/>
        <end position="191"/>
    </location>
</feature>
<evidence type="ECO:0000256" key="7">
    <source>
        <dbReference type="ARBA" id="ARBA00023136"/>
    </source>
</evidence>
<comment type="subcellular location">
    <subcellularLocation>
        <location evidence="1">Membrane</location>
        <topology evidence="1">Multi-pass membrane protein</topology>
    </subcellularLocation>
</comment>
<dbReference type="GO" id="GO:0005886">
    <property type="term" value="C:plasma membrane"/>
    <property type="evidence" value="ECO:0007669"/>
    <property type="project" value="TreeGrafter"/>
</dbReference>
<dbReference type="GeneID" id="88172162"/>
<dbReference type="Pfam" id="PF02076">
    <property type="entry name" value="STE3"/>
    <property type="match status" value="1"/>
</dbReference>
<dbReference type="RefSeq" id="XP_062876230.1">
    <property type="nucleotide sequence ID" value="XM_063020160.1"/>
</dbReference>
<evidence type="ECO:0000256" key="3">
    <source>
        <dbReference type="ARBA" id="ARBA00022507"/>
    </source>
</evidence>
<keyword evidence="5 10" id="KW-1133">Transmembrane helix</keyword>
<evidence type="ECO:0000313" key="11">
    <source>
        <dbReference type="EMBL" id="WPK23844.1"/>
    </source>
</evidence>
<evidence type="ECO:0000256" key="1">
    <source>
        <dbReference type="ARBA" id="ARBA00004141"/>
    </source>
</evidence>
<dbReference type="PRINTS" id="PR00899">
    <property type="entry name" value="GPCRSTE3"/>
</dbReference>
<proteinExistence type="inferred from homology"/>
<dbReference type="GO" id="GO:0004932">
    <property type="term" value="F:mating-type factor pheromone receptor activity"/>
    <property type="evidence" value="ECO:0007669"/>
    <property type="project" value="InterPro"/>
</dbReference>
<feature type="transmembrane region" description="Helical" evidence="10">
    <location>
        <begin position="212"/>
        <end position="234"/>
    </location>
</feature>
<keyword evidence="7 10" id="KW-0472">Membrane</keyword>
<evidence type="ECO:0000256" key="10">
    <source>
        <dbReference type="SAM" id="Phobius"/>
    </source>
</evidence>
<keyword evidence="12" id="KW-1185">Reference proteome</keyword>
<reference evidence="11 12" key="1">
    <citation type="submission" date="2023-10" db="EMBL/GenBank/DDBJ databases">
        <title>Draft Genome Sequence of Candida saopaulonensis from a very Premature Infant with Sepsis.</title>
        <authorList>
            <person name="Ning Y."/>
            <person name="Dai R."/>
            <person name="Xiao M."/>
            <person name="Xu Y."/>
            <person name="Yan Q."/>
            <person name="Zhang L."/>
        </authorList>
    </citation>
    <scope>NUCLEOTIDE SEQUENCE [LARGE SCALE GENOMIC DNA]</scope>
    <source>
        <strain evidence="11 12">19XY460</strain>
    </source>
</reference>
<feature type="transmembrane region" description="Helical" evidence="10">
    <location>
        <begin position="277"/>
        <end position="294"/>
    </location>
</feature>
<evidence type="ECO:0000256" key="4">
    <source>
        <dbReference type="ARBA" id="ARBA00022692"/>
    </source>
</evidence>
<evidence type="ECO:0000313" key="12">
    <source>
        <dbReference type="Proteomes" id="UP001338582"/>
    </source>
</evidence>
<feature type="transmembrane region" description="Helical" evidence="10">
    <location>
        <begin position="80"/>
        <end position="103"/>
    </location>
</feature>
<dbReference type="PANTHER" id="PTHR28097:SF1">
    <property type="entry name" value="PHEROMONE A FACTOR RECEPTOR"/>
    <property type="match status" value="1"/>
</dbReference>
<organism evidence="11 12">
    <name type="scientific">Australozyma saopauloensis</name>
    <dbReference type="NCBI Taxonomy" id="291208"/>
    <lineage>
        <taxon>Eukaryota</taxon>
        <taxon>Fungi</taxon>
        <taxon>Dikarya</taxon>
        <taxon>Ascomycota</taxon>
        <taxon>Saccharomycotina</taxon>
        <taxon>Pichiomycetes</taxon>
        <taxon>Metschnikowiaceae</taxon>
        <taxon>Australozyma</taxon>
    </lineage>
</organism>
<dbReference type="CDD" id="cd14966">
    <property type="entry name" value="7tmD_STE3"/>
    <property type="match status" value="1"/>
</dbReference>
<dbReference type="GO" id="GO:0000750">
    <property type="term" value="P:pheromone-dependent signal transduction involved in conjugation with cellular fusion"/>
    <property type="evidence" value="ECO:0007669"/>
    <property type="project" value="TreeGrafter"/>
</dbReference>
<dbReference type="KEGG" id="asau:88172162"/>
<evidence type="ECO:0000256" key="2">
    <source>
        <dbReference type="ARBA" id="ARBA00011085"/>
    </source>
</evidence>
<evidence type="ECO:0000256" key="9">
    <source>
        <dbReference type="ARBA" id="ARBA00023224"/>
    </source>
</evidence>
<keyword evidence="9" id="KW-0807">Transducer</keyword>
<dbReference type="PANTHER" id="PTHR28097">
    <property type="entry name" value="PHEROMONE A FACTOR RECEPTOR"/>
    <property type="match status" value="1"/>
</dbReference>
<keyword evidence="8" id="KW-0675">Receptor</keyword>
<feature type="transmembrane region" description="Helical" evidence="10">
    <location>
        <begin position="41"/>
        <end position="60"/>
    </location>
</feature>
<evidence type="ECO:0000256" key="5">
    <source>
        <dbReference type="ARBA" id="ARBA00022989"/>
    </source>
</evidence>
<feature type="transmembrane region" description="Helical" evidence="10">
    <location>
        <begin position="12"/>
        <end position="29"/>
    </location>
</feature>
<keyword evidence="6" id="KW-0297">G-protein coupled receptor</keyword>
<keyword evidence="3" id="KW-0589">Pheromone response</keyword>
<evidence type="ECO:0000256" key="6">
    <source>
        <dbReference type="ARBA" id="ARBA00023040"/>
    </source>
</evidence>
<dbReference type="InterPro" id="IPR001499">
    <property type="entry name" value="GPCR_STE3"/>
</dbReference>
<gene>
    <name evidence="11" type="ORF">PUMCH_001094</name>
</gene>
<dbReference type="EMBL" id="CP138894">
    <property type="protein sequence ID" value="WPK23844.1"/>
    <property type="molecule type" value="Genomic_DNA"/>
</dbReference>
<keyword evidence="4 10" id="KW-0812">Transmembrane</keyword>